<organism evidence="2 3">
    <name type="scientific">Candidatus Aquicultor secundus</name>
    <dbReference type="NCBI Taxonomy" id="1973895"/>
    <lineage>
        <taxon>Bacteria</taxon>
        <taxon>Bacillati</taxon>
        <taxon>Actinomycetota</taxon>
        <taxon>Candidatus Aquicultoria</taxon>
        <taxon>Candidatus Aquicultorales</taxon>
        <taxon>Candidatus Aquicultoraceae</taxon>
        <taxon>Candidatus Aquicultor</taxon>
    </lineage>
</organism>
<sequence>MVKKFLADQGVQYKEIDLAADPAKVSELVEVSGQLGVPVTVIGNEVIIGFDRGRLESALAAL</sequence>
<dbReference type="Gene3D" id="3.40.30.10">
    <property type="entry name" value="Glutaredoxin"/>
    <property type="match status" value="1"/>
</dbReference>
<reference evidence="3" key="1">
    <citation type="submission" date="2017-09" db="EMBL/GenBank/DDBJ databases">
        <title>Depth-based differentiation of microbial function through sediment-hosted aquifers and enrichment of novel symbionts in the deep terrestrial subsurface.</title>
        <authorList>
            <person name="Probst A.J."/>
            <person name="Ladd B."/>
            <person name="Jarett J.K."/>
            <person name="Geller-Mcgrath D.E."/>
            <person name="Sieber C.M.K."/>
            <person name="Emerson J.B."/>
            <person name="Anantharaman K."/>
            <person name="Thomas B.C."/>
            <person name="Malmstrom R."/>
            <person name="Stieglmeier M."/>
            <person name="Klingl A."/>
            <person name="Woyke T."/>
            <person name="Ryan C.M."/>
            <person name="Banfield J.F."/>
        </authorList>
    </citation>
    <scope>NUCLEOTIDE SEQUENCE [LARGE SCALE GENOMIC DNA]</scope>
</reference>
<dbReference type="Proteomes" id="UP000230956">
    <property type="component" value="Unassembled WGS sequence"/>
</dbReference>
<evidence type="ECO:0000313" key="2">
    <source>
        <dbReference type="EMBL" id="PIZ35586.1"/>
    </source>
</evidence>
<evidence type="ECO:0000259" key="1">
    <source>
        <dbReference type="Pfam" id="PF00462"/>
    </source>
</evidence>
<gene>
    <name evidence="2" type="ORF">COY37_10040</name>
</gene>
<dbReference type="PROSITE" id="PS51354">
    <property type="entry name" value="GLUTAREDOXIN_2"/>
    <property type="match status" value="1"/>
</dbReference>
<dbReference type="EMBL" id="PFNG01000233">
    <property type="protein sequence ID" value="PIZ35586.1"/>
    <property type="molecule type" value="Genomic_DNA"/>
</dbReference>
<dbReference type="InterPro" id="IPR036249">
    <property type="entry name" value="Thioredoxin-like_sf"/>
</dbReference>
<evidence type="ECO:0000313" key="3">
    <source>
        <dbReference type="Proteomes" id="UP000230956"/>
    </source>
</evidence>
<dbReference type="InterPro" id="IPR002109">
    <property type="entry name" value="Glutaredoxin"/>
</dbReference>
<proteinExistence type="predicted"/>
<dbReference type="AlphaFoldDB" id="A0A2M7T5M0"/>
<name>A0A2M7T5M0_9ACTN</name>
<comment type="caution">
    <text evidence="2">The sequence shown here is derived from an EMBL/GenBank/DDBJ whole genome shotgun (WGS) entry which is preliminary data.</text>
</comment>
<dbReference type="SUPFAM" id="SSF52833">
    <property type="entry name" value="Thioredoxin-like"/>
    <property type="match status" value="1"/>
</dbReference>
<feature type="domain" description="Glutaredoxin" evidence="1">
    <location>
        <begin position="1"/>
        <end position="47"/>
    </location>
</feature>
<protein>
    <submittedName>
        <fullName evidence="2">NrdH-redoxin</fullName>
    </submittedName>
</protein>
<dbReference type="CDD" id="cd02976">
    <property type="entry name" value="NrdH"/>
    <property type="match status" value="1"/>
</dbReference>
<dbReference type="Pfam" id="PF00462">
    <property type="entry name" value="Glutaredoxin"/>
    <property type="match status" value="1"/>
</dbReference>
<accession>A0A2M7T5M0</accession>